<evidence type="ECO:0000313" key="2">
    <source>
        <dbReference type="EMBL" id="RPE93752.1"/>
    </source>
</evidence>
<dbReference type="AlphaFoldDB" id="A0AAE6X4M9"/>
<organism evidence="1 4">
    <name type="scientific">Frederiksenia canicola</name>
    <dbReference type="NCBI Taxonomy" id="123824"/>
    <lineage>
        <taxon>Bacteria</taxon>
        <taxon>Pseudomonadati</taxon>
        <taxon>Pseudomonadota</taxon>
        <taxon>Gammaproteobacteria</taxon>
        <taxon>Pasteurellales</taxon>
        <taxon>Pasteurellaceae</taxon>
        <taxon>Frederiksenia</taxon>
    </lineage>
</organism>
<dbReference type="InterPro" id="IPR009241">
    <property type="entry name" value="HigB-like"/>
</dbReference>
<dbReference type="Proteomes" id="UP000276901">
    <property type="component" value="Unassembled WGS sequence"/>
</dbReference>
<evidence type="ECO:0000313" key="1">
    <source>
        <dbReference type="EMBL" id="QIM64213.1"/>
    </source>
</evidence>
<protein>
    <submittedName>
        <fullName evidence="1">Addiction module toxin RelE</fullName>
    </submittedName>
    <submittedName>
        <fullName evidence="2">Phage-related protein</fullName>
    </submittedName>
</protein>
<sequence>MTDEPKWELVFYKTENDKTPVVEFIKGLPNKLQAKALKDLELLETHGNDLTMPYSRAMGNGIFELRISQSGNNARIFYFFRVGNRIILTNGFIKKTQQTPPRELEKALRYKQDYEQREASK</sequence>
<proteinExistence type="predicted"/>
<dbReference type="Proteomes" id="UP000502287">
    <property type="component" value="Chromosome"/>
</dbReference>
<reference evidence="1 4" key="1">
    <citation type="submission" date="2016-03" db="EMBL/GenBank/DDBJ databases">
        <authorList>
            <person name="Hansen M.J."/>
            <person name="Bojesen A.M."/>
            <person name="Planet P."/>
        </authorList>
    </citation>
    <scope>NUCLEOTIDE SEQUENCE [LARGE SCALE GENOMIC DNA]</scope>
    <source>
        <strain evidence="1 4">HPA 21</strain>
    </source>
</reference>
<dbReference type="RefSeq" id="WP_123956906.1">
    <property type="nucleotide sequence ID" value="NZ_CP015029.1"/>
</dbReference>
<name>A0AAE6X4M9_9PAST</name>
<keyword evidence="3" id="KW-1185">Reference proteome</keyword>
<reference evidence="2 3" key="2">
    <citation type="submission" date="2018-11" db="EMBL/GenBank/DDBJ databases">
        <title>Genomic Encyclopedia of Type Strains, Phase IV (KMG-IV): sequencing the most valuable type-strain genomes for metagenomic binning, comparative biology and taxonomic classification.</title>
        <authorList>
            <person name="Goeker M."/>
        </authorList>
    </citation>
    <scope>NUCLEOTIDE SEQUENCE [LARGE SCALE GENOMIC DNA]</scope>
    <source>
        <strain evidence="2 3">DSM 25797</strain>
    </source>
</reference>
<dbReference type="EMBL" id="CP015029">
    <property type="protein sequence ID" value="QIM64213.1"/>
    <property type="molecule type" value="Genomic_DNA"/>
</dbReference>
<dbReference type="KEGG" id="fcl:A4G17_01455"/>
<gene>
    <name evidence="1" type="ORF">A4G17_01455</name>
    <name evidence="2" type="ORF">EDC49_1265</name>
</gene>
<dbReference type="Pfam" id="PF05973">
    <property type="entry name" value="Gp49"/>
    <property type="match status" value="1"/>
</dbReference>
<evidence type="ECO:0000313" key="3">
    <source>
        <dbReference type="Proteomes" id="UP000276901"/>
    </source>
</evidence>
<accession>A0AAE6X4M9</accession>
<dbReference type="EMBL" id="RKQT01000002">
    <property type="protein sequence ID" value="RPE93752.1"/>
    <property type="molecule type" value="Genomic_DNA"/>
</dbReference>
<evidence type="ECO:0000313" key="4">
    <source>
        <dbReference type="Proteomes" id="UP000502287"/>
    </source>
</evidence>